<dbReference type="PANTHER" id="PTHR39210">
    <property type="entry name" value="HEPARIN-SULFATE LYASE"/>
    <property type="match status" value="1"/>
</dbReference>
<dbReference type="InterPro" id="IPR008929">
    <property type="entry name" value="Chondroitin_lyas"/>
</dbReference>
<organism evidence="7 8">
    <name type="scientific">Oceanibaculum indicum</name>
    <dbReference type="NCBI Taxonomy" id="526216"/>
    <lineage>
        <taxon>Bacteria</taxon>
        <taxon>Pseudomonadati</taxon>
        <taxon>Pseudomonadota</taxon>
        <taxon>Alphaproteobacteria</taxon>
        <taxon>Rhodospirillales</taxon>
        <taxon>Oceanibaculaceae</taxon>
        <taxon>Oceanibaculum</taxon>
    </lineage>
</organism>
<dbReference type="EMBL" id="RBIG01000003">
    <property type="protein sequence ID" value="RKQ68555.1"/>
    <property type="molecule type" value="Genomic_DNA"/>
</dbReference>
<keyword evidence="3" id="KW-0574">Periplasm</keyword>
<evidence type="ECO:0000259" key="5">
    <source>
        <dbReference type="Pfam" id="PF07940"/>
    </source>
</evidence>
<evidence type="ECO:0000313" key="8">
    <source>
        <dbReference type="Proteomes" id="UP000277424"/>
    </source>
</evidence>
<feature type="domain" description="Heparinase II/III-like C-terminal" evidence="5">
    <location>
        <begin position="323"/>
        <end position="547"/>
    </location>
</feature>
<evidence type="ECO:0000259" key="6">
    <source>
        <dbReference type="Pfam" id="PF16889"/>
    </source>
</evidence>
<evidence type="ECO:0000256" key="2">
    <source>
        <dbReference type="ARBA" id="ARBA00022729"/>
    </source>
</evidence>
<dbReference type="Pfam" id="PF07940">
    <property type="entry name" value="Hepar_II_III_C"/>
    <property type="match status" value="1"/>
</dbReference>
<comment type="subcellular location">
    <subcellularLocation>
        <location evidence="1">Periplasm</location>
    </subcellularLocation>
</comment>
<evidence type="ECO:0000256" key="1">
    <source>
        <dbReference type="ARBA" id="ARBA00004418"/>
    </source>
</evidence>
<feature type="domain" description="Heparin-sulfate lyase N-terminal" evidence="6">
    <location>
        <begin position="134"/>
        <end position="319"/>
    </location>
</feature>
<name>A0A420WC77_9PROT</name>
<gene>
    <name evidence="7" type="ORF">BCL74_3035</name>
</gene>
<accession>A0A420WC77</accession>
<dbReference type="GO" id="GO:0016829">
    <property type="term" value="F:lyase activity"/>
    <property type="evidence" value="ECO:0007669"/>
    <property type="project" value="UniProtKB-KW"/>
</dbReference>
<dbReference type="PANTHER" id="PTHR39210:SF1">
    <property type="entry name" value="HEPARIN-SULFATE LYASE"/>
    <property type="match status" value="1"/>
</dbReference>
<protein>
    <submittedName>
        <fullName evidence="7">Putative heparinase superfamily protein</fullName>
    </submittedName>
</protein>
<comment type="caution">
    <text evidence="7">The sequence shown here is derived from an EMBL/GenBank/DDBJ whole genome shotgun (WGS) entry which is preliminary data.</text>
</comment>
<dbReference type="AlphaFoldDB" id="A0A420WC77"/>
<evidence type="ECO:0000313" key="7">
    <source>
        <dbReference type="EMBL" id="RKQ68555.1"/>
    </source>
</evidence>
<evidence type="ECO:0000256" key="3">
    <source>
        <dbReference type="ARBA" id="ARBA00022764"/>
    </source>
</evidence>
<reference evidence="7 8" key="1">
    <citation type="submission" date="2018-10" db="EMBL/GenBank/DDBJ databases">
        <title>Comparative analysis of microorganisms from saline springs in Andes Mountain Range, Colombia.</title>
        <authorList>
            <person name="Rubin E."/>
        </authorList>
    </citation>
    <scope>NUCLEOTIDE SEQUENCE [LARGE SCALE GENOMIC DNA]</scope>
    <source>
        <strain evidence="7 8">USBA 36</strain>
    </source>
</reference>
<keyword evidence="2" id="KW-0732">Signal</keyword>
<proteinExistence type="predicted"/>
<dbReference type="RefSeq" id="WP_244922292.1">
    <property type="nucleotide sequence ID" value="NZ_RBIG01000003.1"/>
</dbReference>
<dbReference type="Proteomes" id="UP000277424">
    <property type="component" value="Unassembled WGS sequence"/>
</dbReference>
<keyword evidence="4" id="KW-0456">Lyase</keyword>
<dbReference type="GO" id="GO:0042597">
    <property type="term" value="C:periplasmic space"/>
    <property type="evidence" value="ECO:0007669"/>
    <property type="project" value="UniProtKB-SubCell"/>
</dbReference>
<dbReference type="Gene3D" id="1.50.10.100">
    <property type="entry name" value="Chondroitin AC/alginate lyase"/>
    <property type="match status" value="1"/>
</dbReference>
<dbReference type="InterPro" id="IPR012480">
    <property type="entry name" value="Hepar_II_III_C"/>
</dbReference>
<dbReference type="Gene3D" id="2.70.98.70">
    <property type="match status" value="1"/>
</dbReference>
<dbReference type="InterPro" id="IPR031680">
    <property type="entry name" value="Hepar_II_III_N"/>
</dbReference>
<dbReference type="SUPFAM" id="SSF48230">
    <property type="entry name" value="Chondroitin AC/alginate lyase"/>
    <property type="match status" value="1"/>
</dbReference>
<dbReference type="Pfam" id="PF16889">
    <property type="entry name" value="Hepar_II_III_N"/>
    <property type="match status" value="1"/>
</dbReference>
<evidence type="ECO:0000256" key="4">
    <source>
        <dbReference type="ARBA" id="ARBA00023239"/>
    </source>
</evidence>
<sequence length="564" mass="61421">MSGTRESSGGHQGGRPGGLWRTVRTFAYGTPLYRYMLAGRVPDRIAAVPSDSWPGNSDHGRMILEGRFSLLGHVVLLSADPRDPDAWVPENATGDWQAALNGFAWLRDLRQVGGDMARRRARELVADWTDRYDDWDSFAWEADILGERIANWVGHHDFFCASADDEFRARFLDSLFRQARHLGRVATTVGNGSALVQAAKGLVYAGTALPEEKAWLALGKRLLSERLPVQILADGCHASRSPSRHLAVLRDLIDIRACLRASGSNVPDAVEAAIERMAAMLRALRHGDGGLALFNDSNEEDALLIDAVLAQSEAKIRPQNDPGASGFHRLSAARTLLIVDAGRPGALDGCAHAGTLSFEMSVGKERLIVNCGAASGRPDWNRAQRATAAHSTLIVDDVNSAEILEDGSLARGPEQLTAQRQEQDGDQLLDTSHDGYAERLMLTHQRRLFLSADGADVRGEDMLTGSGGERFAIRFHLHPKVKASLSQNGAFVLLRLPGGQGWRLRSAGAAMELADSVYLGQRGEMKRNQQIVLSGTLSGSGTTVKWALRREEKRAPDKTPPEQD</sequence>